<keyword evidence="1" id="KW-1133">Transmembrane helix</keyword>
<organism evidence="2 3">
    <name type="scientific">Candidatus Iainarchaeum sp</name>
    <dbReference type="NCBI Taxonomy" id="3101447"/>
    <lineage>
        <taxon>Archaea</taxon>
        <taxon>Candidatus Iainarchaeota</taxon>
        <taxon>Candidatus Iainarchaeia</taxon>
        <taxon>Candidatus Iainarchaeales</taxon>
        <taxon>Candidatus Iainarchaeaceae</taxon>
        <taxon>Candidatus Iainarchaeum</taxon>
    </lineage>
</organism>
<evidence type="ECO:0000313" key="3">
    <source>
        <dbReference type="Proteomes" id="UP000774699"/>
    </source>
</evidence>
<name>A0A8T4CBT2_9ARCH</name>
<dbReference type="AlphaFoldDB" id="A0A8T4CBT2"/>
<sequence>MSKKMVSRKKLDQKGQAFEAYRLLIAMVIALAVLVIILSAITYFDDLRKRVSRDTLYSSFQSAVDSPNGKVVQASDLAFTKDTTYSRVQFAKQMGLQPECIQLDAEKDSGFVLNDDNPDAPFVAVNSTIQGNVYMQCHTDNVILPRGPDTCFAYCIISFGKAISSP</sequence>
<protein>
    <submittedName>
        <fullName evidence="2">Uncharacterized protein</fullName>
    </submittedName>
</protein>
<keyword evidence="1" id="KW-0472">Membrane</keyword>
<reference evidence="2" key="1">
    <citation type="submission" date="2019-03" db="EMBL/GenBank/DDBJ databases">
        <title>Lake Tanganyika Metagenome-Assembled Genomes (MAGs).</title>
        <authorList>
            <person name="Tran P."/>
        </authorList>
    </citation>
    <scope>NUCLEOTIDE SEQUENCE</scope>
    <source>
        <strain evidence="2">M_DeepCast_50m_m2_156</strain>
    </source>
</reference>
<gene>
    <name evidence="2" type="ORF">FJY86_04590</name>
</gene>
<accession>A0A8T4CBT2</accession>
<feature type="transmembrane region" description="Helical" evidence="1">
    <location>
        <begin position="21"/>
        <end position="44"/>
    </location>
</feature>
<proteinExistence type="predicted"/>
<evidence type="ECO:0000256" key="1">
    <source>
        <dbReference type="SAM" id="Phobius"/>
    </source>
</evidence>
<comment type="caution">
    <text evidence="2">The sequence shown here is derived from an EMBL/GenBank/DDBJ whole genome shotgun (WGS) entry which is preliminary data.</text>
</comment>
<dbReference type="EMBL" id="VGJJ01000051">
    <property type="protein sequence ID" value="MBM3282585.1"/>
    <property type="molecule type" value="Genomic_DNA"/>
</dbReference>
<dbReference type="Proteomes" id="UP000774699">
    <property type="component" value="Unassembled WGS sequence"/>
</dbReference>
<keyword evidence="1" id="KW-0812">Transmembrane</keyword>
<evidence type="ECO:0000313" key="2">
    <source>
        <dbReference type="EMBL" id="MBM3282585.1"/>
    </source>
</evidence>